<sequence>MSAHDRRRGGPRGAARPPRHWIKRPPRPSRQAPSAAAPPRPGARQLLIAVAVALVTGFTAAYVAAHTLPRPEMTMMALGLGGALGGALAWRAQGGRFGPR</sequence>
<keyword evidence="2" id="KW-0472">Membrane</keyword>
<dbReference type="RefSeq" id="WP_211853444.1">
    <property type="nucleotide sequence ID" value="NZ_JAAGBB010000017.1"/>
</dbReference>
<accession>A0ABS5EZR4</accession>
<proteinExistence type="predicted"/>
<dbReference type="EMBL" id="JAAGBB010000017">
    <property type="protein sequence ID" value="MBR0665776.1"/>
    <property type="molecule type" value="Genomic_DNA"/>
</dbReference>
<keyword evidence="2" id="KW-1133">Transmembrane helix</keyword>
<feature type="compositionally biased region" description="Basic residues" evidence="1">
    <location>
        <begin position="1"/>
        <end position="10"/>
    </location>
</feature>
<feature type="transmembrane region" description="Helical" evidence="2">
    <location>
        <begin position="46"/>
        <end position="67"/>
    </location>
</feature>
<reference evidence="4" key="1">
    <citation type="journal article" date="2021" name="Syst. Appl. Microbiol.">
        <title>Roseomonas hellenica sp. nov., isolated from roots of wild-growing Alkanna tinctoria.</title>
        <authorList>
            <person name="Rat A."/>
            <person name="Naranjo H.D."/>
            <person name="Lebbe L."/>
            <person name="Cnockaert M."/>
            <person name="Krigas N."/>
            <person name="Grigoriadou K."/>
            <person name="Maloupa E."/>
            <person name="Willems A."/>
        </authorList>
    </citation>
    <scope>NUCLEOTIDE SEQUENCE [LARGE SCALE GENOMIC DNA]</scope>
    <source>
        <strain evidence="4">LMG 31523</strain>
    </source>
</reference>
<feature type="region of interest" description="Disordered" evidence="1">
    <location>
        <begin position="1"/>
        <end position="41"/>
    </location>
</feature>
<evidence type="ECO:0000256" key="1">
    <source>
        <dbReference type="SAM" id="MobiDB-lite"/>
    </source>
</evidence>
<organism evidence="3 4">
    <name type="scientific">Plastoroseomonas hellenica</name>
    <dbReference type="NCBI Taxonomy" id="2687306"/>
    <lineage>
        <taxon>Bacteria</taxon>
        <taxon>Pseudomonadati</taxon>
        <taxon>Pseudomonadota</taxon>
        <taxon>Alphaproteobacteria</taxon>
        <taxon>Acetobacterales</taxon>
        <taxon>Acetobacteraceae</taxon>
        <taxon>Plastoroseomonas</taxon>
    </lineage>
</organism>
<comment type="caution">
    <text evidence="3">The sequence shown here is derived from an EMBL/GenBank/DDBJ whole genome shotgun (WGS) entry which is preliminary data.</text>
</comment>
<evidence type="ECO:0000313" key="4">
    <source>
        <dbReference type="Proteomes" id="UP001196870"/>
    </source>
</evidence>
<name>A0ABS5EZR4_9PROT</name>
<evidence type="ECO:0000256" key="2">
    <source>
        <dbReference type="SAM" id="Phobius"/>
    </source>
</evidence>
<keyword evidence="2" id="KW-0812">Transmembrane</keyword>
<keyword evidence="4" id="KW-1185">Reference proteome</keyword>
<dbReference type="Proteomes" id="UP001196870">
    <property type="component" value="Unassembled WGS sequence"/>
</dbReference>
<feature type="transmembrane region" description="Helical" evidence="2">
    <location>
        <begin position="73"/>
        <end position="90"/>
    </location>
</feature>
<feature type="compositionally biased region" description="Basic residues" evidence="1">
    <location>
        <begin position="17"/>
        <end position="27"/>
    </location>
</feature>
<evidence type="ECO:0000313" key="3">
    <source>
        <dbReference type="EMBL" id="MBR0665776.1"/>
    </source>
</evidence>
<protein>
    <submittedName>
        <fullName evidence="3">Uncharacterized protein</fullName>
    </submittedName>
</protein>
<gene>
    <name evidence="3" type="ORF">GXW71_15565</name>
</gene>